<evidence type="ECO:0000313" key="5">
    <source>
        <dbReference type="Proteomes" id="UP001626550"/>
    </source>
</evidence>
<dbReference type="EMBL" id="JBJKFK010000655">
    <property type="protein sequence ID" value="KAL3315834.1"/>
    <property type="molecule type" value="Genomic_DNA"/>
</dbReference>
<evidence type="ECO:0000259" key="2">
    <source>
        <dbReference type="PROSITE" id="PS50003"/>
    </source>
</evidence>
<dbReference type="SUPFAM" id="SSF50729">
    <property type="entry name" value="PH domain-like"/>
    <property type="match status" value="2"/>
</dbReference>
<gene>
    <name evidence="4" type="ORF">Ciccas_005530</name>
</gene>
<dbReference type="InterPro" id="IPR011993">
    <property type="entry name" value="PH-like_dom_sf"/>
</dbReference>
<evidence type="ECO:0000256" key="1">
    <source>
        <dbReference type="SAM" id="MobiDB-lite"/>
    </source>
</evidence>
<accession>A0ABD2Q8E2</accession>
<feature type="compositionally biased region" description="Basic and acidic residues" evidence="1">
    <location>
        <begin position="263"/>
        <end position="278"/>
    </location>
</feature>
<dbReference type="InterPro" id="IPR035899">
    <property type="entry name" value="DBL_dom_sf"/>
</dbReference>
<keyword evidence="5" id="KW-1185">Reference proteome</keyword>
<feature type="compositionally biased region" description="Low complexity" evidence="1">
    <location>
        <begin position="79"/>
        <end position="97"/>
    </location>
</feature>
<name>A0ABD2Q8E2_9PLAT</name>
<dbReference type="InterPro" id="IPR051835">
    <property type="entry name" value="RAC1-GEF"/>
</dbReference>
<evidence type="ECO:0000259" key="3">
    <source>
        <dbReference type="PROSITE" id="PS50010"/>
    </source>
</evidence>
<dbReference type="Pfam" id="PF00621">
    <property type="entry name" value="RhoGEF"/>
    <property type="match status" value="1"/>
</dbReference>
<dbReference type="PROSITE" id="PS50003">
    <property type="entry name" value="PH_DOMAIN"/>
    <property type="match status" value="1"/>
</dbReference>
<comment type="caution">
    <text evidence="4">The sequence shown here is derived from an EMBL/GenBank/DDBJ whole genome shotgun (WGS) entry which is preliminary data.</text>
</comment>
<dbReference type="PANTHER" id="PTHR45858:SF1">
    <property type="entry name" value="FERM DOMAIN-CONTAINING PROTEIN 7"/>
    <property type="match status" value="1"/>
</dbReference>
<feature type="region of interest" description="Disordered" evidence="1">
    <location>
        <begin position="253"/>
        <end position="278"/>
    </location>
</feature>
<dbReference type="CDD" id="cd13235">
    <property type="entry name" value="PH2_FARP1-like"/>
    <property type="match status" value="1"/>
</dbReference>
<dbReference type="PROSITE" id="PS50010">
    <property type="entry name" value="DH_2"/>
    <property type="match status" value="1"/>
</dbReference>
<dbReference type="SMART" id="SM00233">
    <property type="entry name" value="PH"/>
    <property type="match status" value="2"/>
</dbReference>
<protein>
    <submittedName>
        <fullName evidence="4">Uncharacterized protein</fullName>
    </submittedName>
</protein>
<reference evidence="4 5" key="1">
    <citation type="submission" date="2024-11" db="EMBL/GenBank/DDBJ databases">
        <title>Adaptive evolution of stress response genes in parasites aligns with host niche diversity.</title>
        <authorList>
            <person name="Hahn C."/>
            <person name="Resl P."/>
        </authorList>
    </citation>
    <scope>NUCLEOTIDE SEQUENCE [LARGE SCALE GENOMIC DNA]</scope>
    <source>
        <strain evidence="4">EGGRZ-B1_66</strain>
        <tissue evidence="4">Body</tissue>
    </source>
</reference>
<sequence>MTERTYRRDLGIVCNHFVSAFRTTGSSLESGLNSLISGLSSMVLEVTKPIYELHGSFLRDLESRLSAWDQQLSSAASVATGNSSSSAASTPGSSVSNEMQSATQDNTNFFARETMAPTYRVGDLFVANLKMLPLYRRYLGELERVMLTLEQCVHANPSIEHRMRELEAKKLCYLPFYAFLLKPQQRLLQYRSLLERLMRHYADGYIDMQDCRVAHARLLDVIQSQWDSYKRTENLYKLLEIQRDLTNLQTDSGAMTEDEEAASDSHESSVKLGQNREEPYGPLVRPGRNFIREGWLQKLSKKGYQQRMFFLFSDQLIYASRISSQQLRFKARWVEDISRSILAAKASGISGSSSVWFKNAGSNKLLFQEELNSPAGSTSSSNTSSLINSLLKNPSECMCAFFNTYFILVSKFLQDLPKEEKQKEQNCLVRATTSVHVCWHRNLTYSMQDVLRVNEYQTSGYLLRKFKNSNGWQKLWVVFTQLTLYFHKSCQDENPLASLPLLGYSVSLPDPTADQIRRPFVFKLQFKNHVYFFRGDTEHAFKRWFDFLCTATGASTNNRKTASNSQQRQA</sequence>
<dbReference type="Pfam" id="PF00169">
    <property type="entry name" value="PH"/>
    <property type="match status" value="1"/>
</dbReference>
<dbReference type="InterPro" id="IPR001849">
    <property type="entry name" value="PH_domain"/>
</dbReference>
<dbReference type="AlphaFoldDB" id="A0ABD2Q8E2"/>
<feature type="region of interest" description="Disordered" evidence="1">
    <location>
        <begin position="79"/>
        <end position="99"/>
    </location>
</feature>
<dbReference type="SMART" id="SM00325">
    <property type="entry name" value="RhoGEF"/>
    <property type="match status" value="1"/>
</dbReference>
<feature type="domain" description="PH" evidence="2">
    <location>
        <begin position="455"/>
        <end position="553"/>
    </location>
</feature>
<dbReference type="PANTHER" id="PTHR45858">
    <property type="entry name" value="FERM DOMAIN CONTAINING PROTEIN"/>
    <property type="match status" value="1"/>
</dbReference>
<dbReference type="SUPFAM" id="SSF48065">
    <property type="entry name" value="DBL homology domain (DH-domain)"/>
    <property type="match status" value="1"/>
</dbReference>
<dbReference type="Gene3D" id="2.30.29.30">
    <property type="entry name" value="Pleckstrin-homology domain (PH domain)/Phosphotyrosine-binding domain (PTB)"/>
    <property type="match status" value="2"/>
</dbReference>
<dbReference type="InterPro" id="IPR000219">
    <property type="entry name" value="DH_dom"/>
</dbReference>
<dbReference type="Gene3D" id="1.20.900.10">
    <property type="entry name" value="Dbl homology (DH) domain"/>
    <property type="match status" value="1"/>
</dbReference>
<dbReference type="Proteomes" id="UP001626550">
    <property type="component" value="Unassembled WGS sequence"/>
</dbReference>
<proteinExistence type="predicted"/>
<evidence type="ECO:0000313" key="4">
    <source>
        <dbReference type="EMBL" id="KAL3315834.1"/>
    </source>
</evidence>
<organism evidence="4 5">
    <name type="scientific">Cichlidogyrus casuarinus</name>
    <dbReference type="NCBI Taxonomy" id="1844966"/>
    <lineage>
        <taxon>Eukaryota</taxon>
        <taxon>Metazoa</taxon>
        <taxon>Spiralia</taxon>
        <taxon>Lophotrochozoa</taxon>
        <taxon>Platyhelminthes</taxon>
        <taxon>Monogenea</taxon>
        <taxon>Monopisthocotylea</taxon>
        <taxon>Dactylogyridea</taxon>
        <taxon>Ancyrocephalidae</taxon>
        <taxon>Cichlidogyrus</taxon>
    </lineage>
</organism>
<feature type="domain" description="DH" evidence="3">
    <location>
        <begin position="1"/>
        <end position="252"/>
    </location>
</feature>
<dbReference type="FunFam" id="2.30.29.30:FF:000046">
    <property type="entry name" value="FERM, RhoGEF and pleckstrin domain-containing protein 1"/>
    <property type="match status" value="1"/>
</dbReference>